<dbReference type="EMBL" id="LUCM01003037">
    <property type="protein sequence ID" value="KAA0196415.1"/>
    <property type="molecule type" value="Genomic_DNA"/>
</dbReference>
<reference evidence="1" key="1">
    <citation type="submission" date="2019-05" db="EMBL/GenBank/DDBJ databases">
        <title>Annotation for the trematode Fasciolopsis buski.</title>
        <authorList>
            <person name="Choi Y.-J."/>
        </authorList>
    </citation>
    <scope>NUCLEOTIDE SEQUENCE</scope>
    <source>
        <strain evidence="1">HT</strain>
        <tissue evidence="1">Whole worm</tissue>
    </source>
</reference>
<keyword evidence="2" id="KW-1185">Reference proteome</keyword>
<sequence>MFFRRQISSLSWSSRKKTAVKVRHVHTFQENKKNTRVYGELVQSPKSEISLLTDGDIQGSTYEFTTSSAASRRNPTLCHKIRRSLSIPTHETEITFPCKKSKSLLSCSAAVEYLRDSCGNGEYRNNEVNLNSSLNAVDEDFTKNKNGDSVKFNFEDEPVKIFSADICSHCAAQGYDLTAREARIHPTLFEHDVMSTNEKPFRSISKSMCEFPFTYSYFLGGTRECNNETVAELPKLILSSPNEMPEGTRIRIRLNDHLRGEEGVRGWLLIIEARVIEALFAAVEVVHSSLPHWRIWEAGEFNRQ</sequence>
<proteinExistence type="predicted"/>
<gene>
    <name evidence="1" type="ORF">FBUS_04242</name>
</gene>
<evidence type="ECO:0000313" key="2">
    <source>
        <dbReference type="Proteomes" id="UP000728185"/>
    </source>
</evidence>
<organism evidence="1 2">
    <name type="scientific">Fasciolopsis buskii</name>
    <dbReference type="NCBI Taxonomy" id="27845"/>
    <lineage>
        <taxon>Eukaryota</taxon>
        <taxon>Metazoa</taxon>
        <taxon>Spiralia</taxon>
        <taxon>Lophotrochozoa</taxon>
        <taxon>Platyhelminthes</taxon>
        <taxon>Trematoda</taxon>
        <taxon>Digenea</taxon>
        <taxon>Plagiorchiida</taxon>
        <taxon>Echinostomata</taxon>
        <taxon>Echinostomatoidea</taxon>
        <taxon>Fasciolidae</taxon>
        <taxon>Fasciolopsis</taxon>
    </lineage>
</organism>
<comment type="caution">
    <text evidence="1">The sequence shown here is derived from an EMBL/GenBank/DDBJ whole genome shotgun (WGS) entry which is preliminary data.</text>
</comment>
<accession>A0A8E0VMI6</accession>
<evidence type="ECO:0000313" key="1">
    <source>
        <dbReference type="EMBL" id="KAA0196415.1"/>
    </source>
</evidence>
<dbReference type="OrthoDB" id="6245499at2759"/>
<protein>
    <submittedName>
        <fullName evidence="1">Uncharacterized protein</fullName>
    </submittedName>
</protein>
<name>A0A8E0VMI6_9TREM</name>
<dbReference type="Proteomes" id="UP000728185">
    <property type="component" value="Unassembled WGS sequence"/>
</dbReference>
<dbReference type="AlphaFoldDB" id="A0A8E0VMI6"/>